<dbReference type="AlphaFoldDB" id="A0A418ZQ26"/>
<reference evidence="4 5" key="1">
    <citation type="submission" date="2018-09" db="EMBL/GenBank/DDBJ databases">
        <title>Paracoccus onubensis nov. sp. a moderate halophilic bacterium isolated from Gruta de las Maravillas (Aracena, Spain).</title>
        <authorList>
            <person name="Jurado V."/>
            <person name="Gutierrez-Patricio S."/>
            <person name="Gonzalez-Pimentel J.L."/>
            <person name="Laiz L."/>
            <person name="Saiz-Jimenez C."/>
        </authorList>
    </citation>
    <scope>NUCLEOTIDE SEQUENCE [LARGE SCALE GENOMIC DNA]</scope>
    <source>
        <strain evidence="4 5">DSM 19484</strain>
    </source>
</reference>
<evidence type="ECO:0000259" key="3">
    <source>
        <dbReference type="Pfam" id="PF11800"/>
    </source>
</evidence>
<evidence type="ECO:0000256" key="1">
    <source>
        <dbReference type="SAM" id="MobiDB-lite"/>
    </source>
</evidence>
<dbReference type="Pfam" id="PF03428">
    <property type="entry name" value="RP-C"/>
    <property type="match status" value="1"/>
</dbReference>
<feature type="domain" description="Plasmid replication protein C N-terminal" evidence="2">
    <location>
        <begin position="30"/>
        <end position="183"/>
    </location>
</feature>
<dbReference type="EMBL" id="QZEV01000169">
    <property type="protein sequence ID" value="RJK96187.1"/>
    <property type="molecule type" value="Genomic_DNA"/>
</dbReference>
<proteinExistence type="predicted"/>
<dbReference type="InterPro" id="IPR005090">
    <property type="entry name" value="RepC_N"/>
</dbReference>
<dbReference type="InterPro" id="IPR047611">
    <property type="entry name" value="RepABC_RepC"/>
</dbReference>
<dbReference type="SUPFAM" id="SSF46785">
    <property type="entry name" value="Winged helix' DNA-binding domain"/>
    <property type="match status" value="1"/>
</dbReference>
<dbReference type="InterPro" id="IPR011991">
    <property type="entry name" value="ArsR-like_HTH"/>
</dbReference>
<evidence type="ECO:0000259" key="2">
    <source>
        <dbReference type="Pfam" id="PF03428"/>
    </source>
</evidence>
<gene>
    <name evidence="4" type="ORF">D3P06_17980</name>
</gene>
<dbReference type="Pfam" id="PF11800">
    <property type="entry name" value="RP-C_C"/>
    <property type="match status" value="1"/>
</dbReference>
<dbReference type="RefSeq" id="WP_119887810.1">
    <property type="nucleotide sequence ID" value="NZ_QZEV01000169.1"/>
</dbReference>
<dbReference type="CDD" id="cd00090">
    <property type="entry name" value="HTH_ARSR"/>
    <property type="match status" value="1"/>
</dbReference>
<dbReference type="InterPro" id="IPR036388">
    <property type="entry name" value="WH-like_DNA-bd_sf"/>
</dbReference>
<feature type="region of interest" description="Disordered" evidence="1">
    <location>
        <begin position="234"/>
        <end position="271"/>
    </location>
</feature>
<feature type="domain" description="Plasmid replication protein C C-terminal" evidence="3">
    <location>
        <begin position="278"/>
        <end position="376"/>
    </location>
</feature>
<organism evidence="4 5">
    <name type="scientific">Paracoccus aestuarii</name>
    <dbReference type="NCBI Taxonomy" id="453842"/>
    <lineage>
        <taxon>Bacteria</taxon>
        <taxon>Pseudomonadati</taxon>
        <taxon>Pseudomonadota</taxon>
        <taxon>Alphaproteobacteria</taxon>
        <taxon>Rhodobacterales</taxon>
        <taxon>Paracoccaceae</taxon>
        <taxon>Paracoccus</taxon>
    </lineage>
</organism>
<name>A0A418ZQ26_9RHOB</name>
<dbReference type="NCBIfam" id="NF040974">
    <property type="entry name" value="RepABC_RepC"/>
    <property type="match status" value="1"/>
</dbReference>
<protein>
    <submittedName>
        <fullName evidence="4">Replication initiation protein</fullName>
    </submittedName>
</protein>
<evidence type="ECO:0000313" key="4">
    <source>
        <dbReference type="EMBL" id="RJK96187.1"/>
    </source>
</evidence>
<keyword evidence="5" id="KW-1185">Reference proteome</keyword>
<dbReference type="Gene3D" id="1.10.10.10">
    <property type="entry name" value="Winged helix-like DNA-binding domain superfamily/Winged helix DNA-binding domain"/>
    <property type="match status" value="1"/>
</dbReference>
<dbReference type="Proteomes" id="UP000285530">
    <property type="component" value="Unassembled WGS sequence"/>
</dbReference>
<sequence length="394" mass="43914">MRHISMTQFGRGAVAAGHLPANHMPHRPAPSCAIDKWSLSKAAVEARAYLGVTDRDLAVLAALISFYPGTELADASPLTVFPSNATLSARLHGMPESTMRRHLAALVKAQLIQRRDSPNGKRYARRSGDGKIDRAFGFDLRPLLDRADEIFSAAEQSRAEAIQMRHVREEISLTLRECHRVMAMLEPSLLTEATFPEQLISSQRYLRRKLSFHQLQTLCQEAHLLLSELTAHLPPPSHMSANDGQNERHYHKSEQNESESERAEKIPSDHPRQNELTLEHVLIAAPDMLAYSRRPIRNWDDLLEVSTFVGPMLGITRDVWSEARKRMGDDAASVAIACILQQADRIRRPGAYLRVLVKKAVSASFNAAAMVQALLSRQGMSGFKLTAVNQIAKS</sequence>
<comment type="caution">
    <text evidence="4">The sequence shown here is derived from an EMBL/GenBank/DDBJ whole genome shotgun (WGS) entry which is preliminary data.</text>
</comment>
<evidence type="ECO:0000313" key="5">
    <source>
        <dbReference type="Proteomes" id="UP000285530"/>
    </source>
</evidence>
<dbReference type="InterPro" id="IPR036390">
    <property type="entry name" value="WH_DNA-bd_sf"/>
</dbReference>
<dbReference type="InterPro" id="IPR021760">
    <property type="entry name" value="RepC_C"/>
</dbReference>
<accession>A0A418ZQ26</accession>
<feature type="compositionally biased region" description="Basic and acidic residues" evidence="1">
    <location>
        <begin position="245"/>
        <end position="271"/>
    </location>
</feature>
<dbReference type="OrthoDB" id="7488837at2"/>
<dbReference type="GO" id="GO:0006355">
    <property type="term" value="P:regulation of DNA-templated transcription"/>
    <property type="evidence" value="ECO:0007669"/>
    <property type="project" value="UniProtKB-ARBA"/>
</dbReference>